<dbReference type="InterPro" id="IPR014729">
    <property type="entry name" value="Rossmann-like_a/b/a_fold"/>
</dbReference>
<keyword evidence="7 11" id="KW-0547">Nucleotide-binding</keyword>
<comment type="similarity">
    <text evidence="3 11">Belongs to the NadD family.</text>
</comment>
<protein>
    <recommendedName>
        <fullName evidence="11">Probable nicotinate-nucleotide adenylyltransferase</fullName>
        <ecNumber evidence="11">2.7.7.18</ecNumber>
    </recommendedName>
    <alternativeName>
        <fullName evidence="11">Deamido-NAD(+) diphosphorylase</fullName>
    </alternativeName>
    <alternativeName>
        <fullName evidence="11">Deamido-NAD(+) pyrophosphorylase</fullName>
    </alternativeName>
    <alternativeName>
        <fullName evidence="11">Nicotinate mononucleotide adenylyltransferase</fullName>
        <shortName evidence="11">NaMN adenylyltransferase</shortName>
    </alternativeName>
</protein>
<evidence type="ECO:0000313" key="14">
    <source>
        <dbReference type="Proteomes" id="UP000065807"/>
    </source>
</evidence>
<dbReference type="Pfam" id="PF01467">
    <property type="entry name" value="CTP_transf_like"/>
    <property type="match status" value="1"/>
</dbReference>
<gene>
    <name evidence="11" type="primary">nadD</name>
    <name evidence="13" type="ORF">LIP_2776</name>
</gene>
<dbReference type="InterPro" id="IPR004821">
    <property type="entry name" value="Cyt_trans-like"/>
</dbReference>
<dbReference type="NCBIfam" id="NF000840">
    <property type="entry name" value="PRK00071.1-3"/>
    <property type="match status" value="1"/>
</dbReference>
<dbReference type="PATRIC" id="fig|1555112.3.peg.2818"/>
<dbReference type="NCBIfam" id="TIGR00125">
    <property type="entry name" value="cyt_tran_rel"/>
    <property type="match status" value="1"/>
</dbReference>
<dbReference type="KEGG" id="lpil:LIP_2776"/>
<evidence type="ECO:0000256" key="5">
    <source>
        <dbReference type="ARBA" id="ARBA00022679"/>
    </source>
</evidence>
<evidence type="ECO:0000313" key="13">
    <source>
        <dbReference type="EMBL" id="BAS28605.1"/>
    </source>
</evidence>
<evidence type="ECO:0000256" key="11">
    <source>
        <dbReference type="HAMAP-Rule" id="MF_00244"/>
    </source>
</evidence>
<dbReference type="NCBIfam" id="TIGR00482">
    <property type="entry name" value="nicotinate (nicotinamide) nucleotide adenylyltransferase"/>
    <property type="match status" value="1"/>
</dbReference>
<evidence type="ECO:0000256" key="7">
    <source>
        <dbReference type="ARBA" id="ARBA00022741"/>
    </source>
</evidence>
<dbReference type="FunFam" id="3.40.50.620:FF:000039">
    <property type="entry name" value="Probable nicotinate-nucleotide adenylyltransferase"/>
    <property type="match status" value="1"/>
</dbReference>
<evidence type="ECO:0000256" key="10">
    <source>
        <dbReference type="ARBA" id="ARBA00048721"/>
    </source>
</evidence>
<evidence type="ECO:0000256" key="8">
    <source>
        <dbReference type="ARBA" id="ARBA00022840"/>
    </source>
</evidence>
<organism evidence="13 14">
    <name type="scientific">Limnochorda pilosa</name>
    <dbReference type="NCBI Taxonomy" id="1555112"/>
    <lineage>
        <taxon>Bacteria</taxon>
        <taxon>Bacillati</taxon>
        <taxon>Bacillota</taxon>
        <taxon>Limnochordia</taxon>
        <taxon>Limnochordales</taxon>
        <taxon>Limnochordaceae</taxon>
        <taxon>Limnochorda</taxon>
    </lineage>
</organism>
<dbReference type="STRING" id="1555112.LIP_2776"/>
<dbReference type="CDD" id="cd02165">
    <property type="entry name" value="NMNAT"/>
    <property type="match status" value="1"/>
</dbReference>
<evidence type="ECO:0000256" key="6">
    <source>
        <dbReference type="ARBA" id="ARBA00022695"/>
    </source>
</evidence>
<dbReference type="GO" id="GO:0005524">
    <property type="term" value="F:ATP binding"/>
    <property type="evidence" value="ECO:0007669"/>
    <property type="project" value="UniProtKB-KW"/>
</dbReference>
<evidence type="ECO:0000256" key="9">
    <source>
        <dbReference type="ARBA" id="ARBA00023027"/>
    </source>
</evidence>
<evidence type="ECO:0000256" key="3">
    <source>
        <dbReference type="ARBA" id="ARBA00009014"/>
    </source>
</evidence>
<feature type="domain" description="Cytidyltransferase-like" evidence="12">
    <location>
        <begin position="7"/>
        <end position="176"/>
    </location>
</feature>
<dbReference type="Gene3D" id="3.40.50.620">
    <property type="entry name" value="HUPs"/>
    <property type="match status" value="1"/>
</dbReference>
<dbReference type="EC" id="2.7.7.18" evidence="11"/>
<keyword evidence="9 11" id="KW-0520">NAD</keyword>
<keyword evidence="8 11" id="KW-0067">ATP-binding</keyword>
<dbReference type="PANTHER" id="PTHR39321:SF3">
    <property type="entry name" value="PHOSPHOPANTETHEINE ADENYLYLTRANSFERASE"/>
    <property type="match status" value="1"/>
</dbReference>
<comment type="catalytic activity">
    <reaction evidence="10 11">
        <text>nicotinate beta-D-ribonucleotide + ATP + H(+) = deamido-NAD(+) + diphosphate</text>
        <dbReference type="Rhea" id="RHEA:22860"/>
        <dbReference type="ChEBI" id="CHEBI:15378"/>
        <dbReference type="ChEBI" id="CHEBI:30616"/>
        <dbReference type="ChEBI" id="CHEBI:33019"/>
        <dbReference type="ChEBI" id="CHEBI:57502"/>
        <dbReference type="ChEBI" id="CHEBI:58437"/>
        <dbReference type="EC" id="2.7.7.18"/>
    </reaction>
</comment>
<accession>A0A0K2SNB7</accession>
<dbReference type="GO" id="GO:0004515">
    <property type="term" value="F:nicotinate-nucleotide adenylyltransferase activity"/>
    <property type="evidence" value="ECO:0007669"/>
    <property type="project" value="UniProtKB-UniRule"/>
</dbReference>
<dbReference type="AlphaFoldDB" id="A0A0K2SNB7"/>
<comment type="function">
    <text evidence="1 11">Catalyzes the reversible adenylation of nicotinate mononucleotide (NaMN) to nicotinic acid adenine dinucleotide (NaAD).</text>
</comment>
<sequence>MATRIGIMGGTFDPIHYGHLVAAEEARADFQLHRVLFVPSGQPPHKTDRSITTSKHRYLMTVLATLTNPDFAVSRVDIDRPGPSYTIDTIELLRRQYGPDEEYFFISGADAIKELLTWKEPDRLLGLCEFIAATRPGFPVTQLRETVDELGDQYGARVHILTVPALAISSTDIRERVAAGRPIRYLVPETVLYYIEKNGLYRTVPANVETEAEEAVAESLVSRGDSL</sequence>
<keyword evidence="5 11" id="KW-0808">Transferase</keyword>
<dbReference type="SUPFAM" id="SSF52374">
    <property type="entry name" value="Nucleotidylyl transferase"/>
    <property type="match status" value="1"/>
</dbReference>
<dbReference type="InterPro" id="IPR005248">
    <property type="entry name" value="NadD/NMNAT"/>
</dbReference>
<dbReference type="EMBL" id="AP014924">
    <property type="protein sequence ID" value="BAS28605.1"/>
    <property type="molecule type" value="Genomic_DNA"/>
</dbReference>
<dbReference type="Proteomes" id="UP000065807">
    <property type="component" value="Chromosome"/>
</dbReference>
<dbReference type="RefSeq" id="WP_082726309.1">
    <property type="nucleotide sequence ID" value="NZ_AP014924.1"/>
</dbReference>
<dbReference type="OrthoDB" id="5295945at2"/>
<dbReference type="PANTHER" id="PTHR39321">
    <property type="entry name" value="NICOTINATE-NUCLEOTIDE ADENYLYLTRANSFERASE-RELATED"/>
    <property type="match status" value="1"/>
</dbReference>
<dbReference type="HAMAP" id="MF_00244">
    <property type="entry name" value="NaMN_adenylyltr"/>
    <property type="match status" value="1"/>
</dbReference>
<keyword evidence="4 11" id="KW-0662">Pyridine nucleotide biosynthesis</keyword>
<reference evidence="14" key="1">
    <citation type="submission" date="2015-07" db="EMBL/GenBank/DDBJ databases">
        <title>Complete genome sequence and phylogenetic analysis of Limnochorda pilosa.</title>
        <authorList>
            <person name="Watanabe M."/>
            <person name="Kojima H."/>
            <person name="Fukui M."/>
        </authorList>
    </citation>
    <scope>NUCLEOTIDE SEQUENCE [LARGE SCALE GENOMIC DNA]</scope>
    <source>
        <strain evidence="14">HC45</strain>
    </source>
</reference>
<name>A0A0K2SNB7_LIMPI</name>
<keyword evidence="6 11" id="KW-0548">Nucleotidyltransferase</keyword>
<evidence type="ECO:0000259" key="12">
    <source>
        <dbReference type="Pfam" id="PF01467"/>
    </source>
</evidence>
<reference evidence="14" key="2">
    <citation type="journal article" date="2016" name="Int. J. Syst. Evol. Microbiol.">
        <title>Complete genome sequence and cell structure of Limnochorda pilosa, a Gram-negative spore-former within the phylum Firmicutes.</title>
        <authorList>
            <person name="Watanabe M."/>
            <person name="Kojima H."/>
            <person name="Fukui M."/>
        </authorList>
    </citation>
    <scope>NUCLEOTIDE SEQUENCE [LARGE SCALE GENOMIC DNA]</scope>
    <source>
        <strain evidence="14">HC45</strain>
    </source>
</reference>
<dbReference type="UniPathway" id="UPA00253">
    <property type="reaction ID" value="UER00332"/>
</dbReference>
<evidence type="ECO:0000256" key="4">
    <source>
        <dbReference type="ARBA" id="ARBA00022642"/>
    </source>
</evidence>
<proteinExistence type="inferred from homology"/>
<dbReference type="GO" id="GO:0009435">
    <property type="term" value="P:NAD+ biosynthetic process"/>
    <property type="evidence" value="ECO:0007669"/>
    <property type="project" value="UniProtKB-UniRule"/>
</dbReference>
<comment type="pathway">
    <text evidence="2 11">Cofactor biosynthesis; NAD(+) biosynthesis; deamido-NAD(+) from nicotinate D-ribonucleotide: step 1/1.</text>
</comment>
<keyword evidence="14" id="KW-1185">Reference proteome</keyword>
<evidence type="ECO:0000256" key="1">
    <source>
        <dbReference type="ARBA" id="ARBA00002324"/>
    </source>
</evidence>
<evidence type="ECO:0000256" key="2">
    <source>
        <dbReference type="ARBA" id="ARBA00005019"/>
    </source>
</evidence>